<proteinExistence type="predicted"/>
<accession>A0A167C0A6</accession>
<keyword evidence="8" id="KW-1185">Reference proteome</keyword>
<dbReference type="GO" id="GO:0005634">
    <property type="term" value="C:nucleus"/>
    <property type="evidence" value="ECO:0007669"/>
    <property type="project" value="UniProtKB-SubCell"/>
</dbReference>
<dbReference type="GO" id="GO:0046872">
    <property type="term" value="F:metal ion binding"/>
    <property type="evidence" value="ECO:0007669"/>
    <property type="project" value="UniProtKB-KW"/>
</dbReference>
<evidence type="ECO:0000313" key="7">
    <source>
        <dbReference type="EMBL" id="OAA40631.1"/>
    </source>
</evidence>
<keyword evidence="6" id="KW-0539">Nucleus</keyword>
<evidence type="ECO:0000256" key="3">
    <source>
        <dbReference type="ARBA" id="ARBA00022723"/>
    </source>
</evidence>
<dbReference type="AlphaFoldDB" id="A0A167C0A6"/>
<evidence type="ECO:0000256" key="6">
    <source>
        <dbReference type="ARBA" id="ARBA00023242"/>
    </source>
</evidence>
<organism evidence="7 8">
    <name type="scientific">Metarhizium rileyi (strain RCEF 4871)</name>
    <name type="common">Nomuraea rileyi</name>
    <dbReference type="NCBI Taxonomy" id="1649241"/>
    <lineage>
        <taxon>Eukaryota</taxon>
        <taxon>Fungi</taxon>
        <taxon>Dikarya</taxon>
        <taxon>Ascomycota</taxon>
        <taxon>Pezizomycotina</taxon>
        <taxon>Sordariomycetes</taxon>
        <taxon>Hypocreomycetidae</taxon>
        <taxon>Hypocreales</taxon>
        <taxon>Clavicipitaceae</taxon>
        <taxon>Metarhizium</taxon>
    </lineage>
</organism>
<dbReference type="Pfam" id="PF13816">
    <property type="entry name" value="Dehydratase_hem"/>
    <property type="match status" value="1"/>
</dbReference>
<dbReference type="Proteomes" id="UP000243498">
    <property type="component" value="Unassembled WGS sequence"/>
</dbReference>
<evidence type="ECO:0000313" key="8">
    <source>
        <dbReference type="Proteomes" id="UP000243498"/>
    </source>
</evidence>
<evidence type="ECO:0000256" key="5">
    <source>
        <dbReference type="ARBA" id="ARBA00023239"/>
    </source>
</evidence>
<dbReference type="PANTHER" id="PTHR37534">
    <property type="entry name" value="TRANSCRIPTIONAL ACTIVATOR PROTEIN UGA3"/>
    <property type="match status" value="1"/>
</dbReference>
<dbReference type="GO" id="GO:0000976">
    <property type="term" value="F:transcription cis-regulatory region binding"/>
    <property type="evidence" value="ECO:0007669"/>
    <property type="project" value="TreeGrafter"/>
</dbReference>
<dbReference type="PANTHER" id="PTHR37534:SF49">
    <property type="entry name" value="LYSINE BIOSYNTHESIS REGULATORY PROTEIN LYS14"/>
    <property type="match status" value="1"/>
</dbReference>
<dbReference type="InterPro" id="IPR025702">
    <property type="entry name" value="OXD"/>
</dbReference>
<evidence type="ECO:0000256" key="2">
    <source>
        <dbReference type="ARBA" id="ARBA00022617"/>
    </source>
</evidence>
<keyword evidence="3" id="KW-0479">Metal-binding</keyword>
<dbReference type="OrthoDB" id="3359285at2759"/>
<comment type="cofactor">
    <cofactor evidence="1">
        <name>heme b</name>
        <dbReference type="ChEBI" id="CHEBI:60344"/>
    </cofactor>
</comment>
<keyword evidence="4" id="KW-0408">Iron</keyword>
<evidence type="ECO:0000256" key="1">
    <source>
        <dbReference type="ARBA" id="ARBA00001970"/>
    </source>
</evidence>
<dbReference type="EMBL" id="AZHC01000018">
    <property type="protein sequence ID" value="OAA40631.1"/>
    <property type="molecule type" value="Genomic_DNA"/>
</dbReference>
<sequence>MACQARTYPLRQPPNHKPPIPRWQLIFDNNVSRIFTAYIGIQPISTAGAAVEIATRHIQKWLDEPSSFRPQAVESFAVIDGDDNRDTKVWACYWDNEASGKGGLQRLNLPSIYSELSAEEQPTIGFWSESFSTLVSRLETNYTGLDYLPGVAKLPGTTTAPHSLTAYWGAARDRIPDSAHDLFEKEDAVGSKQGDVQDPTRGHLIGTNYNNMVHIRSGQYWESCGPEEAASYEDNLESTLANGLQYLWDHRTASGAMGLRYLRNTDGTNQVLKETCGAGFFCNLKNLEDWAKSHPSHLAIYTGAIRHAKRFGDERKFRTWHEISILKEGEARFEYVNFPFALSSPSPVVLDALLGVAASHRSRSDPSYRSVAIAYYKRTINHLRMCLSQNTPDDLAMNPETLKLLCQHELTKEEGRNWVIHLRGARNLIHYQMQQQERRLTPDSRDLKRQTKHPWEQVTLFAERCFAFFDVMGRTACGEEPVFGNDFWDSQDDVLDFWMGCSPRFVKIIGAVTDIHRMYQSHSESRESRLVLDRQRGQLQDLIQQPVIRGTESSGNEDWIMWHCAELKRLTADLYIHAALWNSAPAAPTTRRKVRDILCLISKLLDLGITAGLSWPLIMVACQLDPGEELVWAMGAERGGGKSLRFARPFILFALEELSGSLSSVARTRLVIEKVWRRREAALLEAHPSRGEETFNDWA</sequence>
<dbReference type="GO" id="GO:0045944">
    <property type="term" value="P:positive regulation of transcription by RNA polymerase II"/>
    <property type="evidence" value="ECO:0007669"/>
    <property type="project" value="TreeGrafter"/>
</dbReference>
<keyword evidence="5" id="KW-0456">Lyase</keyword>
<name>A0A167C0A6_METRR</name>
<dbReference type="GO" id="GO:0016829">
    <property type="term" value="F:lyase activity"/>
    <property type="evidence" value="ECO:0007669"/>
    <property type="project" value="UniProtKB-KW"/>
</dbReference>
<protein>
    <submittedName>
        <fullName evidence="7">Uncharacterized protein</fullName>
    </submittedName>
</protein>
<dbReference type="GO" id="GO:0003700">
    <property type="term" value="F:DNA-binding transcription factor activity"/>
    <property type="evidence" value="ECO:0007669"/>
    <property type="project" value="TreeGrafter"/>
</dbReference>
<reference evidence="7 8" key="1">
    <citation type="journal article" date="2016" name="Genome Biol. Evol.">
        <title>Divergent and convergent evolution of fungal pathogenicity.</title>
        <authorList>
            <person name="Shang Y."/>
            <person name="Xiao G."/>
            <person name="Zheng P."/>
            <person name="Cen K."/>
            <person name="Zhan S."/>
            <person name="Wang C."/>
        </authorList>
    </citation>
    <scope>NUCLEOTIDE SEQUENCE [LARGE SCALE GENOMIC DNA]</scope>
    <source>
        <strain evidence="7 8">RCEF 4871</strain>
    </source>
</reference>
<evidence type="ECO:0000256" key="4">
    <source>
        <dbReference type="ARBA" id="ARBA00023004"/>
    </source>
</evidence>
<comment type="caution">
    <text evidence="7">The sequence shown here is derived from an EMBL/GenBank/DDBJ whole genome shotgun (WGS) entry which is preliminary data.</text>
</comment>
<gene>
    <name evidence="7" type="ORF">NOR_05719</name>
</gene>
<keyword evidence="2" id="KW-0349">Heme</keyword>